<evidence type="ECO:0000313" key="3">
    <source>
        <dbReference type="Proteomes" id="UP000195573"/>
    </source>
</evidence>
<name>A0ABM6KR18_9BACI</name>
<geneLocation type="plasmid" evidence="2 3">
    <name>unnamed1</name>
</geneLocation>
<keyword evidence="1" id="KW-0472">Membrane</keyword>
<keyword evidence="1" id="KW-0812">Transmembrane</keyword>
<keyword evidence="3" id="KW-1185">Reference proteome</keyword>
<feature type="transmembrane region" description="Helical" evidence="1">
    <location>
        <begin position="12"/>
        <end position="31"/>
    </location>
</feature>
<gene>
    <name evidence="2" type="ORF">B4U37_21695</name>
</gene>
<accession>A0ABM6KR18</accession>
<keyword evidence="1" id="KW-1133">Transmembrane helix</keyword>
<keyword evidence="2" id="KW-0614">Plasmid</keyword>
<reference evidence="2 3" key="1">
    <citation type="submission" date="2017-04" db="EMBL/GenBank/DDBJ databases">
        <title>Complete Genome Sequence of the Bacillus horikoshii 20a strain from Cuatro Cienegas, Coahuila, Mexico.</title>
        <authorList>
            <person name="Zarza E."/>
            <person name="Alcaraz L.D."/>
            <person name="Aguilar-Salinas B."/>
            <person name="Islas A."/>
            <person name="Olmedo-Alvarez G."/>
        </authorList>
    </citation>
    <scope>NUCLEOTIDE SEQUENCE [LARGE SCALE GENOMIC DNA]</scope>
    <source>
        <strain evidence="2 3">20a</strain>
        <plasmid evidence="2 3">unnamed1</plasmid>
    </source>
</reference>
<evidence type="ECO:0000256" key="1">
    <source>
        <dbReference type="SAM" id="Phobius"/>
    </source>
</evidence>
<proteinExistence type="predicted"/>
<dbReference type="Proteomes" id="UP000195573">
    <property type="component" value="Plasmid unnamed1"/>
</dbReference>
<evidence type="ECO:0008006" key="4">
    <source>
        <dbReference type="Google" id="ProtNLM"/>
    </source>
</evidence>
<sequence>MNISRKTIISFLGSYSVSSMITGCGSLYLMHIGYNQVITTLILSFAPAIAFVIALILMLFYDLLKRMLKIIPSLFKKLGRLSLSFFMQILLAMSEVAMENISKLRKVWNEEREKRKVRKEIKQQGNAS</sequence>
<feature type="transmembrane region" description="Helical" evidence="1">
    <location>
        <begin position="37"/>
        <end position="61"/>
    </location>
</feature>
<protein>
    <recommendedName>
        <fullName evidence="4">Lipoprotein</fullName>
    </recommendedName>
</protein>
<dbReference type="EMBL" id="CP020881">
    <property type="protein sequence ID" value="ART78728.1"/>
    <property type="molecule type" value="Genomic_DNA"/>
</dbReference>
<dbReference type="GeneID" id="96741016"/>
<organism evidence="2 3">
    <name type="scientific">Sutcliffiella horikoshii</name>
    <dbReference type="NCBI Taxonomy" id="79883"/>
    <lineage>
        <taxon>Bacteria</taxon>
        <taxon>Bacillati</taxon>
        <taxon>Bacillota</taxon>
        <taxon>Bacilli</taxon>
        <taxon>Bacillales</taxon>
        <taxon>Bacillaceae</taxon>
        <taxon>Sutcliffiella</taxon>
    </lineage>
</organism>
<dbReference type="PROSITE" id="PS51257">
    <property type="entry name" value="PROKAR_LIPOPROTEIN"/>
    <property type="match status" value="1"/>
</dbReference>
<evidence type="ECO:0000313" key="2">
    <source>
        <dbReference type="EMBL" id="ART78728.1"/>
    </source>
</evidence>
<dbReference type="RefSeq" id="WP_088020453.1">
    <property type="nucleotide sequence ID" value="NZ_CP020881.1"/>
</dbReference>